<accession>A0A7X8SPC7</accession>
<dbReference type="Gene3D" id="3.60.60.10">
    <property type="entry name" value="Penicillin V Acylase, Chain A"/>
    <property type="match status" value="1"/>
</dbReference>
<dbReference type="AlphaFoldDB" id="A0A7X8SPC7"/>
<sequence length="427" mass="48852">MNKIKINQIRFILVWMVTIWAFPTNSYAGVPPIYYQIELNENSHYYTVQAEGTPFERGFTHGKKLKKEIRYAINRFKYDLTVPMMQSVGLPAEYHRYHNYVLQNTGFIEAIKTQTPDLLEELEGIAKGAEVNLEDLLVYNISFDEIFAVLEKMTGHNPAFIEGNDLNGHCSFGSIRGKKRTTSIYTCDWARPFEGSQCLMVYKKFDGTTMLITGYVGTVGIQGVNLSNGFSVNAHSKFDLNANLNGLPSLFFARRLMEAKDKHDAVVKLSETKIAVGLGYVITDKNGSVSYEVSPNQTEKYNPGSHWFAIANAARVNNDLKASVKEHFKLDEQVNMKRLPKGYWEHNADSETRYSMIKEELTDKKWMTVYEWVNLFKQYPIGKYVDENQATTNFWIIVEFSDKYIDICTAPGVPGELQAETIRVKYQ</sequence>
<dbReference type="InterPro" id="IPR047801">
    <property type="entry name" value="Peptidase_C45"/>
</dbReference>
<dbReference type="EMBL" id="JABAIL010000008">
    <property type="protein sequence ID" value="NLR93850.1"/>
    <property type="molecule type" value="Genomic_DNA"/>
</dbReference>
<evidence type="ECO:0000313" key="2">
    <source>
        <dbReference type="Proteomes" id="UP000585050"/>
    </source>
</evidence>
<evidence type="ECO:0008006" key="3">
    <source>
        <dbReference type="Google" id="ProtNLM"/>
    </source>
</evidence>
<dbReference type="PANTHER" id="PTHR34180">
    <property type="entry name" value="PEPTIDASE C45"/>
    <property type="match status" value="1"/>
</dbReference>
<dbReference type="PANTHER" id="PTHR34180:SF1">
    <property type="entry name" value="BETA-ALANYL-DOPAMINE_CARCININE HYDROLASE"/>
    <property type="match status" value="1"/>
</dbReference>
<dbReference type="InterPro" id="IPR047794">
    <property type="entry name" value="C45_proenzyme-like"/>
</dbReference>
<name>A0A7X8SPC7_9BACT</name>
<dbReference type="Proteomes" id="UP000585050">
    <property type="component" value="Unassembled WGS sequence"/>
</dbReference>
<gene>
    <name evidence="1" type="ORF">HGP29_21800</name>
</gene>
<dbReference type="NCBIfam" id="NF040521">
    <property type="entry name" value="C45_proenzyme"/>
    <property type="match status" value="1"/>
</dbReference>
<comment type="caution">
    <text evidence="1">The sequence shown here is derived from an EMBL/GenBank/DDBJ whole genome shotgun (WGS) entry which is preliminary data.</text>
</comment>
<dbReference type="RefSeq" id="WP_168884562.1">
    <property type="nucleotide sequence ID" value="NZ_JABAIL010000008.1"/>
</dbReference>
<proteinExistence type="predicted"/>
<protein>
    <recommendedName>
        <fullName evidence="3">Acyl-coenzyme A:6-aminopenicillanic acid acyl-transferase</fullName>
    </recommendedName>
</protein>
<organism evidence="1 2">
    <name type="scientific">Flammeovirga agarivorans</name>
    <dbReference type="NCBI Taxonomy" id="2726742"/>
    <lineage>
        <taxon>Bacteria</taxon>
        <taxon>Pseudomonadati</taxon>
        <taxon>Bacteroidota</taxon>
        <taxon>Cytophagia</taxon>
        <taxon>Cytophagales</taxon>
        <taxon>Flammeovirgaceae</taxon>
        <taxon>Flammeovirga</taxon>
    </lineage>
</organism>
<reference evidence="1 2" key="1">
    <citation type="submission" date="2020-04" db="EMBL/GenBank/DDBJ databases">
        <title>Flammeovirga sp. SR4, a novel species isolated from seawater.</title>
        <authorList>
            <person name="Wang X."/>
        </authorList>
    </citation>
    <scope>NUCLEOTIDE SEQUENCE [LARGE SCALE GENOMIC DNA]</scope>
    <source>
        <strain evidence="1 2">SR4</strain>
    </source>
</reference>
<keyword evidence="2" id="KW-1185">Reference proteome</keyword>
<evidence type="ECO:0000313" key="1">
    <source>
        <dbReference type="EMBL" id="NLR93850.1"/>
    </source>
</evidence>
<dbReference type="Gene3D" id="1.10.10.2120">
    <property type="match status" value="1"/>
</dbReference>